<keyword evidence="1" id="KW-0472">Membrane</keyword>
<evidence type="ECO:0000313" key="2">
    <source>
        <dbReference type="EMBL" id="GAP39319.1"/>
    </source>
</evidence>
<feature type="transmembrane region" description="Helical" evidence="1">
    <location>
        <begin position="115"/>
        <end position="133"/>
    </location>
</feature>
<feature type="transmembrane region" description="Helical" evidence="1">
    <location>
        <begin position="285"/>
        <end position="306"/>
    </location>
</feature>
<keyword evidence="3" id="KW-1185">Reference proteome</keyword>
<feature type="transmembrane region" description="Helical" evidence="1">
    <location>
        <begin position="172"/>
        <end position="203"/>
    </location>
</feature>
<gene>
    <name evidence="2" type="ORF">ATC1_11247</name>
</gene>
<sequence length="513" mass="58807">MIILNKKTWLYATILILPFFALIFYYIYFYSFAFSVNSDNAYFIRAAEEMITGNPFLKNWNGGFFSAFTGDLLWAATLRLFFSRKIVLYLIGPIAYAIIVYCSWFLMPFHNNRKFRIGNLILLLLILFVPPALRHPFMTVGMHGIAVAYMLILLLLTQRISSIQSDFKKKWLFGLFFLIAVAGCIADGFVLYYFILPLILSIIIRQFRSKSIDEIWLALLAFLAAVIGKTSTSLFNVFGFLKTGSTELQMISFENIFQYIQNTYNTWLIIFGFNRYENSNPFHSIGQMAGFLSALIVLAALIPIFLHYFKSDLTTQVMAVGFAFVIGSFTFTQITNGEPAVRYLSPTFFIAIILVSRTFQEQLPKMRKAAFIIYIPLIIFAASNISLNFRSSPENNRRYIEIAEVLRDRGLANGYGTYWETHAMNYYAGNELQVAPIETSDGKIIPSSWASKTDWYSSDYDARFIIVSQNKKFGLNEALIVAEFGNYREHLNLHENDIYIYDINLSAVLSSKN</sequence>
<feature type="transmembrane region" description="Helical" evidence="1">
    <location>
        <begin position="371"/>
        <end position="389"/>
    </location>
</feature>
<dbReference type="RefSeq" id="WP_062277393.1">
    <property type="nucleotide sequence ID" value="NZ_DF968179.1"/>
</dbReference>
<protein>
    <recommendedName>
        <fullName evidence="4">Dolichyl-phosphate-mannose-protein mannosyltransferase</fullName>
    </recommendedName>
</protein>
<feature type="transmembrane region" description="Helical" evidence="1">
    <location>
        <begin position="140"/>
        <end position="160"/>
    </location>
</feature>
<proteinExistence type="predicted"/>
<name>A0A0K8P9Y6_9CHLR</name>
<feature type="transmembrane region" description="Helical" evidence="1">
    <location>
        <begin position="215"/>
        <end position="241"/>
    </location>
</feature>
<reference evidence="2" key="1">
    <citation type="journal article" date="2015" name="Genome Announc.">
        <title>Draft Genome Sequence of Anaerolineae Strain TC1, a Novel Isolate from a Methanogenic Wastewater Treatment System.</title>
        <authorList>
            <person name="Matsuura N."/>
            <person name="Tourlousse D.M."/>
            <person name="Sun L."/>
            <person name="Toyonaga M."/>
            <person name="Kuroda K."/>
            <person name="Ohashi A."/>
            <person name="Cruz R."/>
            <person name="Yamaguchi T."/>
            <person name="Sekiguchi Y."/>
        </authorList>
    </citation>
    <scope>NUCLEOTIDE SEQUENCE [LARGE SCALE GENOMIC DNA]</scope>
    <source>
        <strain evidence="2">TC1</strain>
    </source>
</reference>
<feature type="transmembrane region" description="Helical" evidence="1">
    <location>
        <begin position="63"/>
        <end position="82"/>
    </location>
</feature>
<dbReference type="Proteomes" id="UP000053370">
    <property type="component" value="Unassembled WGS sequence"/>
</dbReference>
<feature type="transmembrane region" description="Helical" evidence="1">
    <location>
        <begin position="313"/>
        <end position="334"/>
    </location>
</feature>
<feature type="transmembrane region" description="Helical" evidence="1">
    <location>
        <begin position="9"/>
        <end position="28"/>
    </location>
</feature>
<evidence type="ECO:0000256" key="1">
    <source>
        <dbReference type="SAM" id="Phobius"/>
    </source>
</evidence>
<keyword evidence="1" id="KW-1133">Transmembrane helix</keyword>
<feature type="transmembrane region" description="Helical" evidence="1">
    <location>
        <begin position="340"/>
        <end position="359"/>
    </location>
</feature>
<keyword evidence="1" id="KW-0812">Transmembrane</keyword>
<feature type="transmembrane region" description="Helical" evidence="1">
    <location>
        <begin position="87"/>
        <end position="109"/>
    </location>
</feature>
<dbReference type="AlphaFoldDB" id="A0A0K8P9Y6"/>
<evidence type="ECO:0008006" key="4">
    <source>
        <dbReference type="Google" id="ProtNLM"/>
    </source>
</evidence>
<dbReference type="OrthoDB" id="2609637at2"/>
<evidence type="ECO:0000313" key="3">
    <source>
        <dbReference type="Proteomes" id="UP000053370"/>
    </source>
</evidence>
<accession>A0A0K8P9Y6</accession>
<dbReference type="EMBL" id="DF968179">
    <property type="protein sequence ID" value="GAP39319.1"/>
    <property type="molecule type" value="Genomic_DNA"/>
</dbReference>
<organism evidence="2">
    <name type="scientific">Flexilinea flocculi</name>
    <dbReference type="NCBI Taxonomy" id="1678840"/>
    <lineage>
        <taxon>Bacteria</taxon>
        <taxon>Bacillati</taxon>
        <taxon>Chloroflexota</taxon>
        <taxon>Anaerolineae</taxon>
        <taxon>Anaerolineales</taxon>
        <taxon>Anaerolineaceae</taxon>
        <taxon>Flexilinea</taxon>
    </lineage>
</organism>